<name>B5CSL2_9FIRM</name>
<dbReference type="Proteomes" id="UP000003254">
    <property type="component" value="Unassembled WGS sequence"/>
</dbReference>
<organism evidence="1 2">
    <name type="scientific">[Ruminococcus] lactaris ATCC 29176</name>
    <dbReference type="NCBI Taxonomy" id="471875"/>
    <lineage>
        <taxon>Bacteria</taxon>
        <taxon>Bacillati</taxon>
        <taxon>Bacillota</taxon>
        <taxon>Clostridia</taxon>
        <taxon>Lachnospirales</taxon>
        <taxon>Lachnospiraceae</taxon>
        <taxon>Mediterraneibacter</taxon>
    </lineage>
</organism>
<gene>
    <name evidence="1" type="ORF">RUMLAC_02472</name>
</gene>
<keyword evidence="2" id="KW-1185">Reference proteome</keyword>
<comment type="caution">
    <text evidence="1">The sequence shown here is derived from an EMBL/GenBank/DDBJ whole genome shotgun (WGS) entry which is preliminary data.</text>
</comment>
<dbReference type="EMBL" id="ABOU02000050">
    <property type="protein sequence ID" value="EDY31826.1"/>
    <property type="molecule type" value="Genomic_DNA"/>
</dbReference>
<evidence type="ECO:0000313" key="2">
    <source>
        <dbReference type="Proteomes" id="UP000003254"/>
    </source>
</evidence>
<sequence length="40" mass="4602">MFIILLRTGKENGVRKCADVSALFYYTSTFGIKSAFRRQL</sequence>
<reference evidence="1 2" key="1">
    <citation type="submission" date="2008-08" db="EMBL/GenBank/DDBJ databases">
        <title>Draft genome sequence of Ruminococcus lactaris ATCC 29176.</title>
        <authorList>
            <person name="Sudarsanam P."/>
            <person name="Ley R."/>
            <person name="Guruge J."/>
            <person name="Turnbaugh P.J."/>
            <person name="Mahowald M."/>
            <person name="Liep D."/>
            <person name="Gordon J."/>
        </authorList>
    </citation>
    <scope>NUCLEOTIDE SEQUENCE [LARGE SCALE GENOMIC DNA]</scope>
    <source>
        <strain evidence="1 2">ATCC 29176</strain>
    </source>
</reference>
<accession>B5CSL2</accession>
<reference evidence="1 2" key="2">
    <citation type="submission" date="2008-08" db="EMBL/GenBank/DDBJ databases">
        <authorList>
            <person name="Fulton L."/>
            <person name="Clifton S."/>
            <person name="Fulton B."/>
            <person name="Xu J."/>
            <person name="Minx P."/>
            <person name="Pepin K.H."/>
            <person name="Johnson M."/>
            <person name="Bhonagiri V."/>
            <person name="Nash W.E."/>
            <person name="Mardis E.R."/>
            <person name="Wilson R.K."/>
        </authorList>
    </citation>
    <scope>NUCLEOTIDE SEQUENCE [LARGE SCALE GENOMIC DNA]</scope>
    <source>
        <strain evidence="1 2">ATCC 29176</strain>
    </source>
</reference>
<evidence type="ECO:0000313" key="1">
    <source>
        <dbReference type="EMBL" id="EDY31826.1"/>
    </source>
</evidence>
<protein>
    <submittedName>
        <fullName evidence="1">Uncharacterized protein</fullName>
    </submittedName>
</protein>
<dbReference type="HOGENOM" id="CLU_3296038_0_0_9"/>
<proteinExistence type="predicted"/>
<dbReference type="AlphaFoldDB" id="B5CSL2"/>